<feature type="transmembrane region" description="Helical" evidence="1">
    <location>
        <begin position="192"/>
        <end position="212"/>
    </location>
</feature>
<keyword evidence="3" id="KW-1185">Reference proteome</keyword>
<proteinExistence type="predicted"/>
<keyword evidence="1" id="KW-1133">Transmembrane helix</keyword>
<evidence type="ECO:0000256" key="1">
    <source>
        <dbReference type="SAM" id="Phobius"/>
    </source>
</evidence>
<dbReference type="AlphaFoldDB" id="A0A9Q1JUU9"/>
<reference evidence="2" key="1">
    <citation type="submission" date="2022-04" db="EMBL/GenBank/DDBJ databases">
        <title>Carnegiea gigantea Genome sequencing and assembly v2.</title>
        <authorList>
            <person name="Copetti D."/>
            <person name="Sanderson M.J."/>
            <person name="Burquez A."/>
            <person name="Wojciechowski M.F."/>
        </authorList>
    </citation>
    <scope>NUCLEOTIDE SEQUENCE</scope>
    <source>
        <strain evidence="2">SGP5-SGP5p</strain>
        <tissue evidence="2">Aerial part</tissue>
    </source>
</reference>
<gene>
    <name evidence="2" type="ORF">Cgig2_008598</name>
</gene>
<keyword evidence="1" id="KW-0812">Transmembrane</keyword>
<dbReference type="Proteomes" id="UP001153076">
    <property type="component" value="Unassembled WGS sequence"/>
</dbReference>
<evidence type="ECO:0000313" key="3">
    <source>
        <dbReference type="Proteomes" id="UP001153076"/>
    </source>
</evidence>
<comment type="caution">
    <text evidence="2">The sequence shown here is derived from an EMBL/GenBank/DDBJ whole genome shotgun (WGS) entry which is preliminary data.</text>
</comment>
<dbReference type="PANTHER" id="PTHR33116:SF84">
    <property type="entry name" value="RNA-DIRECTED DNA POLYMERASE"/>
    <property type="match status" value="1"/>
</dbReference>
<dbReference type="PANTHER" id="PTHR33116">
    <property type="entry name" value="REVERSE TRANSCRIPTASE ZINC-BINDING DOMAIN-CONTAINING PROTEIN-RELATED-RELATED"/>
    <property type="match status" value="1"/>
</dbReference>
<sequence length="290" mass="33811">MDYSYVSCITKGLSYHTPLKITFPSCPKRKEHFKFCEMWRSDPKFNEIKELHDNRWDETLLAQQKERRIKYLEILKSSLSLIKQQCKQQWLNYGDQGSRFFITKMKQKKLYNYVYAIKDKRGNRREGFAEVTRVMAQEGHSATILSIPFIKSPGPDGFSSSFFKASWNKVEKITKNITIWATKNTSYARRVALSNSILMGIYTFWAMIFILHKGVIKEGNKMCKNFMWGADEVYRKIPHVSWEETCKPKKYGGLGLINMEAWNHASIAKLVWAITKKRTCCGLNGCMSDT</sequence>
<keyword evidence="1" id="KW-0472">Membrane</keyword>
<protein>
    <submittedName>
        <fullName evidence="2">Uncharacterized protein</fullName>
    </submittedName>
</protein>
<name>A0A9Q1JUU9_9CARY</name>
<organism evidence="2 3">
    <name type="scientific">Carnegiea gigantea</name>
    <dbReference type="NCBI Taxonomy" id="171969"/>
    <lineage>
        <taxon>Eukaryota</taxon>
        <taxon>Viridiplantae</taxon>
        <taxon>Streptophyta</taxon>
        <taxon>Embryophyta</taxon>
        <taxon>Tracheophyta</taxon>
        <taxon>Spermatophyta</taxon>
        <taxon>Magnoliopsida</taxon>
        <taxon>eudicotyledons</taxon>
        <taxon>Gunneridae</taxon>
        <taxon>Pentapetalae</taxon>
        <taxon>Caryophyllales</taxon>
        <taxon>Cactineae</taxon>
        <taxon>Cactaceae</taxon>
        <taxon>Cactoideae</taxon>
        <taxon>Echinocereeae</taxon>
        <taxon>Carnegiea</taxon>
    </lineage>
</organism>
<dbReference type="OrthoDB" id="1938625at2759"/>
<dbReference type="EMBL" id="JAKOGI010000673">
    <property type="protein sequence ID" value="KAJ8431666.1"/>
    <property type="molecule type" value="Genomic_DNA"/>
</dbReference>
<evidence type="ECO:0000313" key="2">
    <source>
        <dbReference type="EMBL" id="KAJ8431666.1"/>
    </source>
</evidence>
<accession>A0A9Q1JUU9</accession>